<dbReference type="Proteomes" id="UP000663868">
    <property type="component" value="Unassembled WGS sequence"/>
</dbReference>
<name>A0A820BXL2_9BILA</name>
<organism evidence="2 3">
    <name type="scientific">Adineta steineri</name>
    <dbReference type="NCBI Taxonomy" id="433720"/>
    <lineage>
        <taxon>Eukaryota</taxon>
        <taxon>Metazoa</taxon>
        <taxon>Spiralia</taxon>
        <taxon>Gnathifera</taxon>
        <taxon>Rotifera</taxon>
        <taxon>Eurotatoria</taxon>
        <taxon>Bdelloidea</taxon>
        <taxon>Adinetida</taxon>
        <taxon>Adinetidae</taxon>
        <taxon>Adineta</taxon>
    </lineage>
</organism>
<proteinExistence type="predicted"/>
<feature type="transmembrane region" description="Helical" evidence="1">
    <location>
        <begin position="53"/>
        <end position="78"/>
    </location>
</feature>
<keyword evidence="1" id="KW-0472">Membrane</keyword>
<evidence type="ECO:0000313" key="2">
    <source>
        <dbReference type="EMBL" id="CAF4199764.1"/>
    </source>
</evidence>
<accession>A0A820BXL2</accession>
<reference evidence="2" key="1">
    <citation type="submission" date="2021-02" db="EMBL/GenBank/DDBJ databases">
        <authorList>
            <person name="Nowell W R."/>
        </authorList>
    </citation>
    <scope>NUCLEOTIDE SEQUENCE</scope>
</reference>
<evidence type="ECO:0000256" key="1">
    <source>
        <dbReference type="SAM" id="Phobius"/>
    </source>
</evidence>
<evidence type="ECO:0008006" key="4">
    <source>
        <dbReference type="Google" id="ProtNLM"/>
    </source>
</evidence>
<comment type="caution">
    <text evidence="2">The sequence shown here is derived from an EMBL/GenBank/DDBJ whole genome shotgun (WGS) entry which is preliminary data.</text>
</comment>
<gene>
    <name evidence="2" type="ORF">KXQ929_LOCUS40036</name>
</gene>
<sequence>MEYKKLLISKNEEDIELTAKRTTEYDALPECISESGANNNIKQPAHPRTGSKIGFCFSINLVVLILITIISITIWFIFIKKGETTVNTTTAAIDASRTGPTILTTSTIKTTMITTLTTETTSLTTPTTKTVINTTSTTETTMITMSTNFHTTTKNGKVLLWKKK</sequence>
<dbReference type="AlphaFoldDB" id="A0A820BXL2"/>
<evidence type="ECO:0000313" key="3">
    <source>
        <dbReference type="Proteomes" id="UP000663868"/>
    </source>
</evidence>
<protein>
    <recommendedName>
        <fullName evidence="4">CLLAC-motif containing domain-containing protein</fullName>
    </recommendedName>
</protein>
<dbReference type="EMBL" id="CAJOBB010008035">
    <property type="protein sequence ID" value="CAF4199764.1"/>
    <property type="molecule type" value="Genomic_DNA"/>
</dbReference>
<keyword evidence="1" id="KW-1133">Transmembrane helix</keyword>
<keyword evidence="1" id="KW-0812">Transmembrane</keyword>